<keyword evidence="8 12" id="KW-0630">Potassium</keyword>
<keyword evidence="6 12" id="KW-0812">Transmembrane</keyword>
<feature type="transmembrane region" description="Helical" evidence="12">
    <location>
        <begin position="246"/>
        <end position="269"/>
    </location>
</feature>
<dbReference type="PANTHER" id="PTHR30540:SF79">
    <property type="entry name" value="LOW AFFINITY POTASSIUM TRANSPORT SYSTEM PROTEIN KUP"/>
    <property type="match status" value="1"/>
</dbReference>
<keyword evidence="5 12" id="KW-0633">Potassium transport</keyword>
<evidence type="ECO:0000256" key="3">
    <source>
        <dbReference type="ARBA" id="ARBA00022448"/>
    </source>
</evidence>
<evidence type="ECO:0000256" key="8">
    <source>
        <dbReference type="ARBA" id="ARBA00022958"/>
    </source>
</evidence>
<evidence type="ECO:0000256" key="2">
    <source>
        <dbReference type="ARBA" id="ARBA00007019"/>
    </source>
</evidence>
<dbReference type="GO" id="GO:0005886">
    <property type="term" value="C:plasma membrane"/>
    <property type="evidence" value="ECO:0007669"/>
    <property type="project" value="UniProtKB-SubCell"/>
</dbReference>
<evidence type="ECO:0000256" key="11">
    <source>
        <dbReference type="ARBA" id="ARBA00023136"/>
    </source>
</evidence>
<evidence type="ECO:0000313" key="17">
    <source>
        <dbReference type="Proteomes" id="UP000425178"/>
    </source>
</evidence>
<dbReference type="InterPro" id="IPR053951">
    <property type="entry name" value="K_trans_N"/>
</dbReference>
<keyword evidence="11 12" id="KW-0472">Membrane</keyword>
<evidence type="ECO:0000256" key="10">
    <source>
        <dbReference type="ARBA" id="ARBA00023065"/>
    </source>
</evidence>
<feature type="transmembrane region" description="Helical" evidence="12">
    <location>
        <begin position="400"/>
        <end position="421"/>
    </location>
</feature>
<feature type="domain" description="K+ potassium transporter integral membrane" evidence="14">
    <location>
        <begin position="45"/>
        <end position="487"/>
    </location>
</feature>
<feature type="transmembrane region" description="Helical" evidence="12">
    <location>
        <begin position="281"/>
        <end position="303"/>
    </location>
</feature>
<comment type="similarity">
    <text evidence="2 12">Belongs to the HAK/KUP transporter (TC 2.A.72) family.</text>
</comment>
<feature type="transmembrane region" description="Helical" evidence="12">
    <location>
        <begin position="373"/>
        <end position="394"/>
    </location>
</feature>
<evidence type="ECO:0000256" key="4">
    <source>
        <dbReference type="ARBA" id="ARBA00022475"/>
    </source>
</evidence>
<keyword evidence="10 12" id="KW-0406">Ion transport</keyword>
<evidence type="ECO:0000256" key="9">
    <source>
        <dbReference type="ARBA" id="ARBA00022989"/>
    </source>
</evidence>
<feature type="domain" description="K+ potassium transporter C-terminal" evidence="15">
    <location>
        <begin position="510"/>
        <end position="662"/>
    </location>
</feature>
<proteinExistence type="inferred from homology"/>
<dbReference type="Pfam" id="PF02705">
    <property type="entry name" value="K_trans"/>
    <property type="match status" value="1"/>
</dbReference>
<feature type="compositionally biased region" description="Polar residues" evidence="13">
    <location>
        <begin position="1"/>
        <end position="27"/>
    </location>
</feature>
<dbReference type="InterPro" id="IPR053952">
    <property type="entry name" value="K_trans_C"/>
</dbReference>
<keyword evidence="4 12" id="KW-1003">Cell membrane</keyword>
<dbReference type="GO" id="GO:0015079">
    <property type="term" value="F:potassium ion transmembrane transporter activity"/>
    <property type="evidence" value="ECO:0007669"/>
    <property type="project" value="UniProtKB-UniRule"/>
</dbReference>
<keyword evidence="17" id="KW-1185">Reference proteome</keyword>
<keyword evidence="7 12" id="KW-0769">Symport</keyword>
<dbReference type="RefSeq" id="WP_156227808.1">
    <property type="nucleotide sequence ID" value="NZ_CP046453.1"/>
</dbReference>
<evidence type="ECO:0000259" key="15">
    <source>
        <dbReference type="Pfam" id="PF22776"/>
    </source>
</evidence>
<comment type="subcellular location">
    <subcellularLocation>
        <location evidence="12">Cell membrane</location>
        <topology evidence="12">Multi-pass membrane protein</topology>
    </subcellularLocation>
    <subcellularLocation>
        <location evidence="1">Membrane</location>
        <topology evidence="1">Multi-pass membrane protein</topology>
    </subcellularLocation>
</comment>
<sequence length="663" mass="71401">MDNSRPRTSAGSPQQSPENAVPTSATSAGKVGGSEGRAQPASWPLALGALGVVFGDIGTSPLYALHTAFSMKHNAITPDPQNVYGIISMVLWTITIIVTVKYVLLVTRADNDGQGGILALVALLRRHLTGRRNLGTAVTLLGMLGAALFYGDAVITPAISVLSAVEGLSVVSPDLGRLVVPVSVVVLALLFAVQPFGTGKVARAFGPIMLAWFATMALLGIPQIIAHPQILVSLSPHWAIELVLRHPFQAFVLLGAVVLTVTGAEALYADLGHFGARAMRLAWLTAAMPALVLVYLGQGALVISTPEAVANPMFYLAPPALQIPLVIFATIATIIASQAVISGTFSVTRQAIRLGLLPRLAVKHTSRREEGQIYLSMVNWGLFVAVMALVLLFASSAELANAYGLAVTGTLVLESLLFLLFASAVWRWGWWKIAAFATLIGLLEIALFAANVTKLFAGGWLPLLIAAAVVLVMTTWLGGSDRVSTIRRELEGPLLPFVDALRSTRVRRVPGVVVFPHASPDTTPLALVRLVRDFHVLHEHVVIVRLVHANVPHVRPAERIRVDDIGSTADGIVHVTIRVGFIDDQDIPRNLALALDQSPELHIDLDQALYFLSVLTLRPPRTPRLRDWRQKLFLALEKNQANRTEIFHLPPTRTILLGSELHL</sequence>
<evidence type="ECO:0000256" key="13">
    <source>
        <dbReference type="SAM" id="MobiDB-lite"/>
    </source>
</evidence>
<feature type="transmembrane region" description="Helical" evidence="12">
    <location>
        <begin position="205"/>
        <end position="226"/>
    </location>
</feature>
<keyword evidence="9 12" id="KW-1133">Transmembrane helix</keyword>
<dbReference type="Pfam" id="PF22776">
    <property type="entry name" value="K_trans_C"/>
    <property type="match status" value="1"/>
</dbReference>
<feature type="transmembrane region" description="Helical" evidence="12">
    <location>
        <begin position="83"/>
        <end position="104"/>
    </location>
</feature>
<evidence type="ECO:0000256" key="6">
    <source>
        <dbReference type="ARBA" id="ARBA00022692"/>
    </source>
</evidence>
<keyword evidence="3 12" id="KW-0813">Transport</keyword>
<feature type="transmembrane region" description="Helical" evidence="12">
    <location>
        <begin position="175"/>
        <end position="193"/>
    </location>
</feature>
<feature type="transmembrane region" description="Helical" evidence="12">
    <location>
        <begin position="459"/>
        <end position="478"/>
    </location>
</feature>
<feature type="region of interest" description="Disordered" evidence="13">
    <location>
        <begin position="1"/>
        <end position="36"/>
    </location>
</feature>
<dbReference type="PANTHER" id="PTHR30540">
    <property type="entry name" value="OSMOTIC STRESS POTASSIUM TRANSPORTER"/>
    <property type="match status" value="1"/>
</dbReference>
<accession>A0A6B8VXH8</accession>
<dbReference type="HAMAP" id="MF_01522">
    <property type="entry name" value="Kup"/>
    <property type="match status" value="1"/>
</dbReference>
<evidence type="ECO:0000259" key="14">
    <source>
        <dbReference type="Pfam" id="PF02705"/>
    </source>
</evidence>
<dbReference type="Proteomes" id="UP000425178">
    <property type="component" value="Chromosome"/>
</dbReference>
<comment type="catalytic activity">
    <reaction evidence="12">
        <text>K(+)(in) + H(+)(in) = K(+)(out) + H(+)(out)</text>
        <dbReference type="Rhea" id="RHEA:28490"/>
        <dbReference type="ChEBI" id="CHEBI:15378"/>
        <dbReference type="ChEBI" id="CHEBI:29103"/>
    </reaction>
</comment>
<name>A0A6B8VXH8_9CORY</name>
<feature type="transmembrane region" description="Helical" evidence="12">
    <location>
        <begin position="323"/>
        <end position="352"/>
    </location>
</feature>
<dbReference type="AlphaFoldDB" id="A0A6B8VXH8"/>
<dbReference type="GO" id="GO:0015293">
    <property type="term" value="F:symporter activity"/>
    <property type="evidence" value="ECO:0007669"/>
    <property type="project" value="UniProtKB-UniRule"/>
</dbReference>
<dbReference type="EMBL" id="CP046453">
    <property type="protein sequence ID" value="QGU04417.1"/>
    <property type="molecule type" value="Genomic_DNA"/>
</dbReference>
<protein>
    <recommendedName>
        <fullName evidence="12">Probable potassium transport system protein Kup</fullName>
    </recommendedName>
</protein>
<feature type="transmembrane region" description="Helical" evidence="12">
    <location>
        <begin position="43"/>
        <end position="63"/>
    </location>
</feature>
<feature type="transmembrane region" description="Helical" evidence="12">
    <location>
        <begin position="433"/>
        <end position="453"/>
    </location>
</feature>
<feature type="transmembrane region" description="Helical" evidence="12">
    <location>
        <begin position="134"/>
        <end position="155"/>
    </location>
</feature>
<evidence type="ECO:0000256" key="5">
    <source>
        <dbReference type="ARBA" id="ARBA00022538"/>
    </source>
</evidence>
<comment type="function">
    <text evidence="12">Transport of potassium into the cell. Likely operates as a K(+):H(+) symporter.</text>
</comment>
<evidence type="ECO:0000256" key="7">
    <source>
        <dbReference type="ARBA" id="ARBA00022847"/>
    </source>
</evidence>
<evidence type="ECO:0000256" key="12">
    <source>
        <dbReference type="HAMAP-Rule" id="MF_01522"/>
    </source>
</evidence>
<dbReference type="KEGG" id="ccoe:CETAM_05735"/>
<dbReference type="InterPro" id="IPR003855">
    <property type="entry name" value="K+_transporter"/>
</dbReference>
<reference evidence="16 17" key="1">
    <citation type="journal article" date="2021" name="Int. J. Syst. Evol. Microbiol.">
        <title>Classification of three corynebacterial strains isolated from a small paddock in North Rhine-Westphalia: proposal of &lt;i&gt;Corynebacterium kalinowskii&lt;/i&gt; sp. nov., &lt;i&gt;Corynebacterium comes&lt;/i&gt; sp. nov. and &lt;i&gt;Corynebacterium occultum&lt;/i&gt; sp. nov.</title>
        <authorList>
            <person name="Schaffert L."/>
            <person name="Ruwe M."/>
            <person name="Milse J."/>
            <person name="Hanuschka K."/>
            <person name="Ortseifen V."/>
            <person name="Droste J."/>
            <person name="Brandt D."/>
            <person name="Schl L."/>
            <person name="Kutter Y."/>
            <person name="Vinke S."/>
            <person name="Vieh P."/>
            <person name="Jacob L."/>
            <person name="L N.C."/>
            <person name="Schulte-Berndt E."/>
            <person name="Hain C."/>
            <person name="Linder M."/>
            <person name="Schmidt P."/>
            <person name="Wollenschl L."/>
            <person name="Luttermann T."/>
            <person name="Thieme E."/>
            <person name="Hassa J."/>
            <person name="Haak M."/>
            <person name="Wittchen M."/>
            <person name="Mentz A."/>
            <person name="Persicke M."/>
            <person name="Busche T."/>
            <person name="R C."/>
        </authorList>
    </citation>
    <scope>NUCLEOTIDE SEQUENCE [LARGE SCALE GENOMIC DNA]</scope>
    <source>
        <strain evidence="16 17">2019</strain>
    </source>
</reference>
<dbReference type="InterPro" id="IPR023051">
    <property type="entry name" value="Kup"/>
</dbReference>
<evidence type="ECO:0000256" key="1">
    <source>
        <dbReference type="ARBA" id="ARBA00004141"/>
    </source>
</evidence>
<organism evidence="16 17">
    <name type="scientific">Corynebacterium comes</name>
    <dbReference type="NCBI Taxonomy" id="2675218"/>
    <lineage>
        <taxon>Bacteria</taxon>
        <taxon>Bacillati</taxon>
        <taxon>Actinomycetota</taxon>
        <taxon>Actinomycetes</taxon>
        <taxon>Mycobacteriales</taxon>
        <taxon>Corynebacteriaceae</taxon>
        <taxon>Corynebacterium</taxon>
    </lineage>
</organism>
<evidence type="ECO:0000313" key="16">
    <source>
        <dbReference type="EMBL" id="QGU04417.1"/>
    </source>
</evidence>
<gene>
    <name evidence="12" type="primary">kup</name>
    <name evidence="16" type="ORF">CETAM_05735</name>
</gene>